<dbReference type="RefSeq" id="WP_039341646.1">
    <property type="nucleotide sequence ID" value="NZ_PGEZ01000001.1"/>
</dbReference>
<evidence type="ECO:0000313" key="4">
    <source>
        <dbReference type="Proteomes" id="UP000230842"/>
    </source>
</evidence>
<evidence type="ECO:0000256" key="1">
    <source>
        <dbReference type="ARBA" id="ARBA00022801"/>
    </source>
</evidence>
<dbReference type="GO" id="GO:0016787">
    <property type="term" value="F:hydrolase activity"/>
    <property type="evidence" value="ECO:0007669"/>
    <property type="project" value="UniProtKB-KW"/>
</dbReference>
<proteinExistence type="predicted"/>
<dbReference type="Gene3D" id="3.40.50.1820">
    <property type="entry name" value="alpha/beta hydrolase"/>
    <property type="match status" value="1"/>
</dbReference>
<dbReference type="EMBL" id="PGEZ01000001">
    <property type="protein sequence ID" value="PJJ57208.1"/>
    <property type="molecule type" value="Genomic_DNA"/>
</dbReference>
<organism evidence="3 4">
    <name type="scientific">Mumia flava</name>
    <dbReference type="NCBI Taxonomy" id="1348852"/>
    <lineage>
        <taxon>Bacteria</taxon>
        <taxon>Bacillati</taxon>
        <taxon>Actinomycetota</taxon>
        <taxon>Actinomycetes</taxon>
        <taxon>Propionibacteriales</taxon>
        <taxon>Nocardioidaceae</taxon>
        <taxon>Mumia</taxon>
    </lineage>
</organism>
<feature type="domain" description="AB hydrolase-1" evidence="2">
    <location>
        <begin position="28"/>
        <end position="150"/>
    </location>
</feature>
<sequence length="281" mass="30645">MTWGEQQQITLGALTFDVRTAGPDDGDPVLLLHGFPETSACWSDVAARLAEEGLRAIAPDQRGYSPGARPEHVADYATDAMVDDALGILDALGYERAHVVGHDWGASVAWRLAAAHPERVRSLTAVSVPHLSAYNWALSNDPDQQKRSEYIRLFRQEGKAEEVLLAEDARRLRAMYGEGVAPEQIDEYVAVLGEPDALTAALAWYRAMGPELARTSTVTVPTTYVWSDDDMAIGGVGARRCGRHVAADYRFVALEGITHWIPEQAPDALADAILERVASVR</sequence>
<dbReference type="SUPFAM" id="SSF53474">
    <property type="entry name" value="alpha/beta-Hydrolases"/>
    <property type="match status" value="1"/>
</dbReference>
<keyword evidence="1" id="KW-0378">Hydrolase</keyword>
<dbReference type="Proteomes" id="UP000230842">
    <property type="component" value="Unassembled WGS sequence"/>
</dbReference>
<dbReference type="PRINTS" id="PR00111">
    <property type="entry name" value="ABHYDROLASE"/>
</dbReference>
<accession>A0A0B2BNR5</accession>
<dbReference type="InterPro" id="IPR000073">
    <property type="entry name" value="AB_hydrolase_1"/>
</dbReference>
<protein>
    <submittedName>
        <fullName evidence="3">Pimeloyl-ACP methyl ester carboxylesterase</fullName>
    </submittedName>
</protein>
<dbReference type="Pfam" id="PF00561">
    <property type="entry name" value="Abhydrolase_1"/>
    <property type="match status" value="1"/>
</dbReference>
<dbReference type="InterPro" id="IPR029058">
    <property type="entry name" value="AB_hydrolase_fold"/>
</dbReference>
<dbReference type="PANTHER" id="PTHR43329">
    <property type="entry name" value="EPOXIDE HYDROLASE"/>
    <property type="match status" value="1"/>
</dbReference>
<dbReference type="InterPro" id="IPR000639">
    <property type="entry name" value="Epox_hydrolase-like"/>
</dbReference>
<comment type="caution">
    <text evidence="3">The sequence shown here is derived from an EMBL/GenBank/DDBJ whole genome shotgun (WGS) entry which is preliminary data.</text>
</comment>
<reference evidence="3 4" key="1">
    <citation type="submission" date="2017-11" db="EMBL/GenBank/DDBJ databases">
        <title>Genomic Encyclopedia of Archaeal and Bacterial Type Strains, Phase II (KMG-II): From Individual Species to Whole Genera.</title>
        <authorList>
            <person name="Goeker M."/>
        </authorList>
    </citation>
    <scope>NUCLEOTIDE SEQUENCE [LARGE SCALE GENOMIC DNA]</scope>
    <source>
        <strain evidence="3 4">DSM 27763</strain>
    </source>
</reference>
<dbReference type="PRINTS" id="PR00412">
    <property type="entry name" value="EPOXHYDRLASE"/>
</dbReference>
<keyword evidence="4" id="KW-1185">Reference proteome</keyword>
<name>A0A0B2BNR5_9ACTN</name>
<dbReference type="AlphaFoldDB" id="A0A0B2BNR5"/>
<gene>
    <name evidence="3" type="ORF">CLV56_1432</name>
</gene>
<evidence type="ECO:0000259" key="2">
    <source>
        <dbReference type="Pfam" id="PF00561"/>
    </source>
</evidence>
<dbReference type="OrthoDB" id="2987348at2"/>
<evidence type="ECO:0000313" key="3">
    <source>
        <dbReference type="EMBL" id="PJJ57208.1"/>
    </source>
</evidence>